<evidence type="ECO:0000313" key="3">
    <source>
        <dbReference type="EMBL" id="KAL1297952.1"/>
    </source>
</evidence>
<dbReference type="Pfam" id="PF25522">
    <property type="entry name" value="OB_cyt-4"/>
    <property type="match status" value="1"/>
</dbReference>
<dbReference type="EMBL" id="JBFMKM010000014">
    <property type="protein sequence ID" value="KAL1297952.1"/>
    <property type="molecule type" value="Genomic_DNA"/>
</dbReference>
<dbReference type="Proteomes" id="UP001562354">
    <property type="component" value="Unassembled WGS sequence"/>
</dbReference>
<gene>
    <name evidence="3" type="ORF">AAFC00_006462</name>
</gene>
<dbReference type="InterPro" id="IPR050180">
    <property type="entry name" value="RNR_Ribonuclease"/>
</dbReference>
<feature type="compositionally biased region" description="Low complexity" evidence="1">
    <location>
        <begin position="171"/>
        <end position="180"/>
    </location>
</feature>
<dbReference type="InterPro" id="IPR012340">
    <property type="entry name" value="NA-bd_OB-fold"/>
</dbReference>
<feature type="domain" description="RNB" evidence="2">
    <location>
        <begin position="618"/>
        <end position="976"/>
    </location>
</feature>
<evidence type="ECO:0000313" key="4">
    <source>
        <dbReference type="Proteomes" id="UP001562354"/>
    </source>
</evidence>
<dbReference type="Pfam" id="PF00773">
    <property type="entry name" value="RNB"/>
    <property type="match status" value="1"/>
</dbReference>
<keyword evidence="4" id="KW-1185">Reference proteome</keyword>
<feature type="region of interest" description="Disordered" evidence="1">
    <location>
        <begin position="159"/>
        <end position="187"/>
    </location>
</feature>
<dbReference type="InterPro" id="IPR057912">
    <property type="entry name" value="OB_CYT4_C"/>
</dbReference>
<feature type="region of interest" description="Disordered" evidence="1">
    <location>
        <begin position="94"/>
        <end position="134"/>
    </location>
</feature>
<dbReference type="InterPro" id="IPR056624">
    <property type="entry name" value="WH_CYT4"/>
</dbReference>
<dbReference type="RefSeq" id="XP_069197634.1">
    <property type="nucleotide sequence ID" value="XM_069346423.1"/>
</dbReference>
<sequence length="1116" mass="126335">MLSVRTEASRRSQDFSTVCWSCAIKQQRLYSSSLSRKGASSSALHSNGRDQSLSLLRGRRSAGLSNRASFLSSAPAPSRSFNTSATVSSFLIGTSQSETDEPQSRKQIDNRQTTTRHSDPALFNPSVHSAKNDPEFAPVDVLKSKIRQQLKIWNDEHGSDKTLEFPEGDDMNGNGEMGNDFTRLSDTDNFKRPLEAEENERDDISAMTQAKTEDIEDFDPQHRFLTKGDLVELEFLNSEREAAIAVFVRRVGTTPPQAQFYTVNGKWIHMSEKAIQYAIPGLIDPKMLDPILPYLPDQEVNDELLERAQLFDLSVPRDVSAPLVSRMLRFQRESDEIYRKNARSLDDAHDILAHHENLQFGSLEQVASQLLKGSSKSDDLKSAAALFTVRKALARAGFAFGTDRRSHRLTGFIQIRPKKQVATVEKVRNWIREWQDALASSVASKQKVVVYKGGARSVNNFILKARGLVEESRKTRQPTTSGRVSTGTQLFPITQTEHSYRSRRSVEFDADDRELIKFLEGWSCSNLFMGLPRVAALPPLILQATGMYNDYTLSQKTGYLFLQEIGVLVPWENRVRHDQHLLLPTSQHSKPLSRLDSQLQQLGAEDDPGLVDSMSELRKDWGDLAVFCIDGEGAHEIDDGLSVEKSGEDFWVHIHIANPTAFFDPEHPLATMSRHLTESIYMPERAYMMLPSWATKRYFSLTKNRPCLTFSAKMNAEGETLELKVTPGLIRNVHQISPDAVAKAIGVYDASQEDDVLTVGGQVPHSTERKTGSSLKPEHVEMLRTMQDLAEKRQKKRREAGGLFLDSHRADVSVWSGWNRPGLGWDHPSHHHARFIDGEPVIQYRSKQLISWFSTGESVSDILVQEMMLLCCEIGAQWSAERNIPAIYRGTIPHPYAVDPEEYYRDVMEPAMAKNGGEAPMHLAVEYLRSAGTTILNTTPLPHKVLGLNHYSKVTSPLRRYGDMVLHWQIEAALRKEAETGKSLLGNKSEDFLPFNTASLNHMATSLHPREMIIRRATRYSEDFWITQLFFRAFYYGECELPKTFHAYLGQRPQTQIGEVAVILKEYSLPCAMWKPDLYGLSEAKAGDWWEVEILEVDCFFRKIVMKPLRLISRWE</sequence>
<organism evidence="3 4">
    <name type="scientific">Neodothiora populina</name>
    <dbReference type="NCBI Taxonomy" id="2781224"/>
    <lineage>
        <taxon>Eukaryota</taxon>
        <taxon>Fungi</taxon>
        <taxon>Dikarya</taxon>
        <taxon>Ascomycota</taxon>
        <taxon>Pezizomycotina</taxon>
        <taxon>Dothideomycetes</taxon>
        <taxon>Dothideomycetidae</taxon>
        <taxon>Dothideales</taxon>
        <taxon>Dothioraceae</taxon>
        <taxon>Neodothiora</taxon>
    </lineage>
</organism>
<dbReference type="PANTHER" id="PTHR23355:SF65">
    <property type="entry name" value="EXORIBONUCLEASE CYT-4, PUTATIVE (AFU_ORTHOLOGUE AFUA_7G01550)-RELATED"/>
    <property type="match status" value="1"/>
</dbReference>
<evidence type="ECO:0000256" key="1">
    <source>
        <dbReference type="SAM" id="MobiDB-lite"/>
    </source>
</evidence>
<protein>
    <recommendedName>
        <fullName evidence="2">RNB domain-containing protein</fullName>
    </recommendedName>
</protein>
<name>A0ABR3P612_9PEZI</name>
<proteinExistence type="predicted"/>
<dbReference type="PANTHER" id="PTHR23355">
    <property type="entry name" value="RIBONUCLEASE"/>
    <property type="match status" value="1"/>
</dbReference>
<reference evidence="3 4" key="1">
    <citation type="submission" date="2024-07" db="EMBL/GenBank/DDBJ databases">
        <title>Draft sequence of the Neodothiora populina.</title>
        <authorList>
            <person name="Drown D.D."/>
            <person name="Schuette U.S."/>
            <person name="Buechlein A.B."/>
            <person name="Rusch D.R."/>
            <person name="Winton L.W."/>
            <person name="Adams G.A."/>
        </authorList>
    </citation>
    <scope>NUCLEOTIDE SEQUENCE [LARGE SCALE GENOMIC DNA]</scope>
    <source>
        <strain evidence="3 4">CPC 39397</strain>
    </source>
</reference>
<dbReference type="SUPFAM" id="SSF50249">
    <property type="entry name" value="Nucleic acid-binding proteins"/>
    <property type="match status" value="1"/>
</dbReference>
<dbReference type="Pfam" id="PF23214">
    <property type="entry name" value="SH3_CYT4"/>
    <property type="match status" value="1"/>
</dbReference>
<dbReference type="Pfam" id="PF23216">
    <property type="entry name" value="WHD_CYT4"/>
    <property type="match status" value="1"/>
</dbReference>
<dbReference type="InterPro" id="IPR001900">
    <property type="entry name" value="RNase_II/R"/>
</dbReference>
<evidence type="ECO:0000259" key="2">
    <source>
        <dbReference type="SMART" id="SM00955"/>
    </source>
</evidence>
<comment type="caution">
    <text evidence="3">The sequence shown here is derived from an EMBL/GenBank/DDBJ whole genome shotgun (WGS) entry which is preliminary data.</text>
</comment>
<accession>A0ABR3P612</accession>
<dbReference type="SMART" id="SM00955">
    <property type="entry name" value="RNB"/>
    <property type="match status" value="1"/>
</dbReference>
<dbReference type="GeneID" id="95980161"/>
<dbReference type="InterPro" id="IPR056625">
    <property type="entry name" value="SH3_CYT4"/>
</dbReference>